<dbReference type="InterPro" id="IPR032259">
    <property type="entry name" value="HIBYL-CoA-H"/>
</dbReference>
<keyword evidence="5" id="KW-0413">Isomerase</keyword>
<organism evidence="5 6">
    <name type="scientific">Salipiger marinus</name>
    <dbReference type="NCBI Taxonomy" id="555512"/>
    <lineage>
        <taxon>Bacteria</taxon>
        <taxon>Pseudomonadati</taxon>
        <taxon>Pseudomonadota</taxon>
        <taxon>Alphaproteobacteria</taxon>
        <taxon>Rhodobacterales</taxon>
        <taxon>Roseobacteraceae</taxon>
        <taxon>Salipiger</taxon>
    </lineage>
</organism>
<name>A0A1G8N5A1_9RHOB</name>
<dbReference type="GO" id="GO:0005829">
    <property type="term" value="C:cytosol"/>
    <property type="evidence" value="ECO:0007669"/>
    <property type="project" value="TreeGrafter"/>
</dbReference>
<keyword evidence="6" id="KW-1185">Reference proteome</keyword>
<evidence type="ECO:0000256" key="2">
    <source>
        <dbReference type="ARBA" id="ARBA00011915"/>
    </source>
</evidence>
<gene>
    <name evidence="5" type="ORF">SAMN04487993_1009133</name>
</gene>
<reference evidence="5 6" key="1">
    <citation type="submission" date="2016-10" db="EMBL/GenBank/DDBJ databases">
        <authorList>
            <person name="de Groot N.N."/>
        </authorList>
    </citation>
    <scope>NUCLEOTIDE SEQUENCE [LARGE SCALE GENOMIC DNA]</scope>
    <source>
        <strain evidence="5 6">DSM 26424</strain>
    </source>
</reference>
<dbReference type="OrthoDB" id="9790967at2"/>
<dbReference type="EC" id="3.1.2.4" evidence="2"/>
<evidence type="ECO:0000313" key="5">
    <source>
        <dbReference type="EMBL" id="SDI74730.1"/>
    </source>
</evidence>
<dbReference type="SUPFAM" id="SSF52096">
    <property type="entry name" value="ClpP/crotonase"/>
    <property type="match status" value="1"/>
</dbReference>
<dbReference type="RefSeq" id="WP_089847287.1">
    <property type="nucleotide sequence ID" value="NZ_FNEJ01000009.1"/>
</dbReference>
<dbReference type="CDD" id="cd06558">
    <property type="entry name" value="crotonase-like"/>
    <property type="match status" value="1"/>
</dbReference>
<protein>
    <recommendedName>
        <fullName evidence="2">3-hydroxyisobutyryl-CoA hydrolase</fullName>
        <ecNumber evidence="2">3.1.2.4</ecNumber>
    </recommendedName>
</protein>
<dbReference type="STRING" id="555512.SAMN04487993_1009133"/>
<dbReference type="GO" id="GO:0016853">
    <property type="term" value="F:isomerase activity"/>
    <property type="evidence" value="ECO:0007669"/>
    <property type="project" value="UniProtKB-KW"/>
</dbReference>
<evidence type="ECO:0000313" key="6">
    <source>
        <dbReference type="Proteomes" id="UP000199093"/>
    </source>
</evidence>
<feature type="domain" description="Enoyl-CoA hydratase/isomerase" evidence="4">
    <location>
        <begin position="12"/>
        <end position="332"/>
    </location>
</feature>
<dbReference type="PANTHER" id="PTHR43176:SF3">
    <property type="entry name" value="3-HYDROXYISOBUTYRYL-COA HYDROLASE, MITOCHONDRIAL"/>
    <property type="match status" value="1"/>
</dbReference>
<dbReference type="GO" id="GO:0003860">
    <property type="term" value="F:3-hydroxyisobutyryl-CoA hydrolase activity"/>
    <property type="evidence" value="ECO:0007669"/>
    <property type="project" value="UniProtKB-EC"/>
</dbReference>
<evidence type="ECO:0000256" key="3">
    <source>
        <dbReference type="ARBA" id="ARBA00022801"/>
    </source>
</evidence>
<evidence type="ECO:0000259" key="4">
    <source>
        <dbReference type="Pfam" id="PF16113"/>
    </source>
</evidence>
<dbReference type="Gene3D" id="3.90.226.10">
    <property type="entry name" value="2-enoyl-CoA Hydratase, Chain A, domain 1"/>
    <property type="match status" value="1"/>
</dbReference>
<evidence type="ECO:0000256" key="1">
    <source>
        <dbReference type="ARBA" id="ARBA00001709"/>
    </source>
</evidence>
<dbReference type="PANTHER" id="PTHR43176">
    <property type="entry name" value="3-HYDROXYISOBUTYRYL-COA HYDROLASE-RELATED"/>
    <property type="match status" value="1"/>
</dbReference>
<dbReference type="AlphaFoldDB" id="A0A1G8N5A1"/>
<dbReference type="NCBIfam" id="NF004127">
    <property type="entry name" value="PRK05617.1"/>
    <property type="match status" value="1"/>
</dbReference>
<dbReference type="InterPro" id="IPR045004">
    <property type="entry name" value="ECH_dom"/>
</dbReference>
<dbReference type="InterPro" id="IPR029045">
    <property type="entry name" value="ClpP/crotonase-like_dom_sf"/>
</dbReference>
<proteinExistence type="predicted"/>
<comment type="catalytic activity">
    <reaction evidence="1">
        <text>3-hydroxy-2-methylpropanoyl-CoA + H2O = 3-hydroxy-2-methylpropanoate + CoA + H(+)</text>
        <dbReference type="Rhea" id="RHEA:20888"/>
        <dbReference type="ChEBI" id="CHEBI:11805"/>
        <dbReference type="ChEBI" id="CHEBI:15377"/>
        <dbReference type="ChEBI" id="CHEBI:15378"/>
        <dbReference type="ChEBI" id="CHEBI:57287"/>
        <dbReference type="ChEBI" id="CHEBI:57340"/>
        <dbReference type="EC" id="3.1.2.4"/>
    </reaction>
</comment>
<dbReference type="Pfam" id="PF16113">
    <property type="entry name" value="ECH_2"/>
    <property type="match status" value="1"/>
</dbReference>
<keyword evidence="3" id="KW-0378">Hydrolase</keyword>
<accession>A0A1G8N5A1</accession>
<dbReference type="GO" id="GO:0006574">
    <property type="term" value="P:L-valine catabolic process"/>
    <property type="evidence" value="ECO:0007669"/>
    <property type="project" value="TreeGrafter"/>
</dbReference>
<dbReference type="Proteomes" id="UP000199093">
    <property type="component" value="Unassembled WGS sequence"/>
</dbReference>
<sequence length="352" mass="37098">MTDLALRKDGACGRITLTRPQALNALSWDMCLRIEAALDRWRTDPQVALVLIEGEGPRAFCAGGDIAEVYHRARAGDVAHAQGFWRDEYRLNAKMAEYPKPLVSFLHGFVMGGGVGLGGHCAPRIVGETAQVAMPECGIGFVPDVGGSFLLARAPGRLGRHLALTAARMGPGDAIHAGFADVFVPEAGWEALKAGLARTGDVGLVAQAPEPPPPSPMAEAQDRIDALYAGADVAAIAAALERSEDPLAPAALKALRRNSPLSMAVTLAMLDALQAAPHDLRAALRQEYRVAHRILDQGDMLEGVRAAIIDKDRSPRWADAFGAVPQDKVAALLAPLGAEELALPAPDGGETE</sequence>
<dbReference type="EMBL" id="FNEJ01000009">
    <property type="protein sequence ID" value="SDI74730.1"/>
    <property type="molecule type" value="Genomic_DNA"/>
</dbReference>